<accession>A0A5A7TKF2</accession>
<name>A0A5A7TKF2_CUCMM</name>
<comment type="caution">
    <text evidence="1">The sequence shown here is derived from an EMBL/GenBank/DDBJ whole genome shotgun (WGS) entry which is preliminary data.</text>
</comment>
<evidence type="ECO:0000313" key="2">
    <source>
        <dbReference type="Proteomes" id="UP000321393"/>
    </source>
</evidence>
<dbReference type="Proteomes" id="UP000321393">
    <property type="component" value="Unassembled WGS sequence"/>
</dbReference>
<organism evidence="1 2">
    <name type="scientific">Cucumis melo var. makuwa</name>
    <name type="common">Oriental melon</name>
    <dbReference type="NCBI Taxonomy" id="1194695"/>
    <lineage>
        <taxon>Eukaryota</taxon>
        <taxon>Viridiplantae</taxon>
        <taxon>Streptophyta</taxon>
        <taxon>Embryophyta</taxon>
        <taxon>Tracheophyta</taxon>
        <taxon>Spermatophyta</taxon>
        <taxon>Magnoliopsida</taxon>
        <taxon>eudicotyledons</taxon>
        <taxon>Gunneridae</taxon>
        <taxon>Pentapetalae</taxon>
        <taxon>rosids</taxon>
        <taxon>fabids</taxon>
        <taxon>Cucurbitales</taxon>
        <taxon>Cucurbitaceae</taxon>
        <taxon>Benincaseae</taxon>
        <taxon>Cucumis</taxon>
    </lineage>
</organism>
<evidence type="ECO:0000313" key="1">
    <source>
        <dbReference type="EMBL" id="KAA0042426.1"/>
    </source>
</evidence>
<dbReference type="EMBL" id="SSTE01016048">
    <property type="protein sequence ID" value="KAA0042426.1"/>
    <property type="molecule type" value="Genomic_DNA"/>
</dbReference>
<protein>
    <submittedName>
        <fullName evidence="1">Uncharacterized protein</fullName>
    </submittedName>
</protein>
<dbReference type="AlphaFoldDB" id="A0A5A7TKF2"/>
<reference evidence="1 2" key="1">
    <citation type="submission" date="2019-08" db="EMBL/GenBank/DDBJ databases">
        <title>Draft genome sequences of two oriental melons (Cucumis melo L. var makuwa).</title>
        <authorList>
            <person name="Kwon S.-Y."/>
        </authorList>
    </citation>
    <scope>NUCLEOTIDE SEQUENCE [LARGE SCALE GENOMIC DNA]</scope>
    <source>
        <strain evidence="2">cv. SW 3</strain>
        <tissue evidence="1">Leaf</tissue>
    </source>
</reference>
<gene>
    <name evidence="1" type="ORF">E6C27_scaffold266G00020</name>
</gene>
<sequence length="90" mass="10033">MLSAPRRLGYVATIIIWRCDSAVSDLTSTKGRLDFCHQIHRPGRNDRTPSLFGEVTLPSAIQLLLVDDRAFAVRSIVLVGAIGCLRRLER</sequence>
<proteinExistence type="predicted"/>